<evidence type="ECO:0000256" key="2">
    <source>
        <dbReference type="ARBA" id="ARBA00022475"/>
    </source>
</evidence>
<evidence type="ECO:0000256" key="3">
    <source>
        <dbReference type="ARBA" id="ARBA00022692"/>
    </source>
</evidence>
<reference evidence="8 9" key="1">
    <citation type="submission" date="2019-06" db="EMBL/GenBank/DDBJ databases">
        <authorList>
            <person name="Zou Y."/>
        </authorList>
    </citation>
    <scope>NUCLEOTIDE SEQUENCE [LARGE SCALE GENOMIC DNA]</scope>
    <source>
        <strain evidence="8 9">E24</strain>
    </source>
</reference>
<dbReference type="PANTHER" id="PTHR46795">
    <property type="entry name" value="ABC TRANSPORTER PERMEASE-RELATED-RELATED"/>
    <property type="match status" value="1"/>
</dbReference>
<dbReference type="InterPro" id="IPR003838">
    <property type="entry name" value="ABC3_permease_C"/>
</dbReference>
<comment type="subcellular location">
    <subcellularLocation>
        <location evidence="1 6">Cell membrane</location>
        <topology evidence="1 6">Multi-pass membrane protein</topology>
    </subcellularLocation>
</comment>
<evidence type="ECO:0000256" key="4">
    <source>
        <dbReference type="ARBA" id="ARBA00022989"/>
    </source>
</evidence>
<dbReference type="PIRSF" id="PIRSF018968">
    <property type="entry name" value="ABC_permease_BceB"/>
    <property type="match status" value="1"/>
</dbReference>
<evidence type="ECO:0000256" key="5">
    <source>
        <dbReference type="ARBA" id="ARBA00023136"/>
    </source>
</evidence>
<dbReference type="InterPro" id="IPR027022">
    <property type="entry name" value="ABC_permease_BceB-typ"/>
</dbReference>
<dbReference type="Pfam" id="PF02687">
    <property type="entry name" value="FtsX"/>
    <property type="match status" value="1"/>
</dbReference>
<gene>
    <name evidence="8" type="ORF">FJR71_00465</name>
</gene>
<keyword evidence="9" id="KW-1185">Reference proteome</keyword>
<evidence type="ECO:0000256" key="6">
    <source>
        <dbReference type="PIRNR" id="PIRNR018968"/>
    </source>
</evidence>
<feature type="domain" description="ABC3 transporter permease C-terminal" evidence="7">
    <location>
        <begin position="61"/>
        <end position="179"/>
    </location>
</feature>
<feature type="transmembrane region" description="Helical" evidence="6">
    <location>
        <begin position="148"/>
        <end position="178"/>
    </location>
</feature>
<keyword evidence="3 6" id="KW-0812">Transmembrane</keyword>
<name>A0ABY2YFI6_9STRE</name>
<dbReference type="EMBL" id="VFSG01000001">
    <property type="protein sequence ID" value="TPE37503.1"/>
    <property type="molecule type" value="Genomic_DNA"/>
</dbReference>
<feature type="transmembrane region" description="Helical" evidence="6">
    <location>
        <begin position="230"/>
        <end position="256"/>
    </location>
</feature>
<feature type="transmembrane region" description="Helical" evidence="6">
    <location>
        <begin position="543"/>
        <end position="564"/>
    </location>
</feature>
<evidence type="ECO:0000313" key="8">
    <source>
        <dbReference type="EMBL" id="TPE37503.1"/>
    </source>
</evidence>
<feature type="transmembrane region" description="Helical" evidence="6">
    <location>
        <begin position="283"/>
        <end position="308"/>
    </location>
</feature>
<feature type="transmembrane region" description="Helical" evidence="6">
    <location>
        <begin position="598"/>
        <end position="620"/>
    </location>
</feature>
<keyword evidence="4 6" id="KW-1133">Transmembrane helix</keyword>
<evidence type="ECO:0000256" key="1">
    <source>
        <dbReference type="ARBA" id="ARBA00004651"/>
    </source>
</evidence>
<dbReference type="RefSeq" id="WP_140813813.1">
    <property type="nucleotide sequence ID" value="NZ_VFSG01000001.1"/>
</dbReference>
<feature type="transmembrane region" description="Helical" evidence="6">
    <location>
        <begin position="20"/>
        <end position="38"/>
    </location>
</feature>
<dbReference type="Proteomes" id="UP000319739">
    <property type="component" value="Unassembled WGS sequence"/>
</dbReference>
<comment type="caution">
    <text evidence="8">The sequence shown here is derived from an EMBL/GenBank/DDBJ whole genome shotgun (WGS) entry which is preliminary data.</text>
</comment>
<protein>
    <submittedName>
        <fullName evidence="8">FtsX-like permease family protein</fullName>
    </submittedName>
</protein>
<sequence length="667" mass="74580">MFKLSSKLAFSNLKQNRKLYYPFALAVILTTMILYSFIALASTPHLEDSYGGGAARTVLGFGSFVVQLVVIILVAYANGFVMKNRSKELGLYSVLGMEKKHLLIMTLWELLFFYVLTVGVGLGLGLLFDRLIFALLLKCMGLPVVIQSTFQIGAVLNTLLGLALAFGLILLLNSFRLLRYSSLHLMQQKKAGEKKGRFLLVQTLLGLGLLGIAFYIALTVERPVAAVQGFFIAVILVILATYLLFNAGSITFLRFLKGRKSYYYKPENFISVSNLIARMRKNAAGLATISILSTMVLVTLTGSLNIFIGGQNYLDTVYPSDYMISVGHMPSDAEIEPVIEDVQAQIKKTADATHLSDYQVAQTTYWSAEIRKIDGRILEVNDQSTPSTGQELKTEGTVYFFDQATYEQLTGQKVELGENEILAYGYQYPGKLDAQLEINGKTFTIKQKLDSNFIQGKLPQSDLFQHQMGLYLVLPDLNQLGLKIDKNLEFSITAKNKDNQDFISGLIKDLYSTDKMSQYGATFFGGFERYSIEKEWRETAGTLLFIGIFLSVIFLLATVLVIYYKQISEGHEDRDNFVILQQVGLDQKQTGTTIRKQILTVFFLPLFFSFLYLGVAYKMIAKIVAILGATNAGLVLQTTLSICAVFFISYVLVFLLTSRSYRKIVVR</sequence>
<proteinExistence type="inferred from homology"/>
<organism evidence="8 9">
    <name type="scientific">Streptococcus xiaochunlingii</name>
    <dbReference type="NCBI Taxonomy" id="2589788"/>
    <lineage>
        <taxon>Bacteria</taxon>
        <taxon>Bacillati</taxon>
        <taxon>Bacillota</taxon>
        <taxon>Bacilli</taxon>
        <taxon>Lactobacillales</taxon>
        <taxon>Streptococcaceae</taxon>
        <taxon>Streptococcus</taxon>
    </lineage>
</organism>
<accession>A0ABY2YFI6</accession>
<dbReference type="InterPro" id="IPR052536">
    <property type="entry name" value="ABC-4_Integral_Memb_Prot"/>
</dbReference>
<keyword evidence="6" id="KW-0813">Transport</keyword>
<evidence type="ECO:0000259" key="7">
    <source>
        <dbReference type="Pfam" id="PF02687"/>
    </source>
</evidence>
<comment type="similarity">
    <text evidence="6">Belongs to the ABC-4 integral membrane protein family.</text>
</comment>
<dbReference type="PANTHER" id="PTHR46795:SF3">
    <property type="entry name" value="ABC TRANSPORTER PERMEASE"/>
    <property type="match status" value="1"/>
</dbReference>
<keyword evidence="5 6" id="KW-0472">Membrane</keyword>
<keyword evidence="2 6" id="KW-1003">Cell membrane</keyword>
<feature type="transmembrane region" description="Helical" evidence="6">
    <location>
        <begin position="102"/>
        <end position="128"/>
    </location>
</feature>
<feature type="transmembrane region" description="Helical" evidence="6">
    <location>
        <begin position="198"/>
        <end position="218"/>
    </location>
</feature>
<feature type="transmembrane region" description="Helical" evidence="6">
    <location>
        <begin position="632"/>
        <end position="657"/>
    </location>
</feature>
<feature type="transmembrane region" description="Helical" evidence="6">
    <location>
        <begin position="58"/>
        <end position="81"/>
    </location>
</feature>
<evidence type="ECO:0000313" key="9">
    <source>
        <dbReference type="Proteomes" id="UP000319739"/>
    </source>
</evidence>